<evidence type="ECO:0000256" key="2">
    <source>
        <dbReference type="ARBA" id="ARBA00022490"/>
    </source>
</evidence>
<gene>
    <name evidence="13" type="primary">thrS</name>
    <name evidence="16" type="ORF">DBW97_03580</name>
</gene>
<comment type="similarity">
    <text evidence="1 13">Belongs to the class-II aminoacyl-tRNA synthetase family.</text>
</comment>
<dbReference type="CDD" id="cd00771">
    <property type="entry name" value="ThrRS_core"/>
    <property type="match status" value="1"/>
</dbReference>
<evidence type="ECO:0000256" key="8">
    <source>
        <dbReference type="ARBA" id="ARBA00022840"/>
    </source>
</evidence>
<dbReference type="Pfam" id="PF07973">
    <property type="entry name" value="tRNA_SAD"/>
    <property type="match status" value="1"/>
</dbReference>
<dbReference type="GO" id="GO:0004829">
    <property type="term" value="F:threonine-tRNA ligase activity"/>
    <property type="evidence" value="ECO:0007669"/>
    <property type="project" value="UniProtKB-UniRule"/>
</dbReference>
<keyword evidence="3 13" id="KW-0820">tRNA-binding</keyword>
<evidence type="ECO:0000256" key="11">
    <source>
        <dbReference type="ARBA" id="ARBA00023146"/>
    </source>
</evidence>
<dbReference type="InterPro" id="IPR004154">
    <property type="entry name" value="Anticodon-bd"/>
</dbReference>
<dbReference type="InterPro" id="IPR012947">
    <property type="entry name" value="tRNA_SAD"/>
</dbReference>
<reference evidence="16 17" key="1">
    <citation type="journal article" date="2018" name="Microbiome">
        <title>Fine metagenomic profile of the Mediterranean stratified and mixed water columns revealed by assembly and recruitment.</title>
        <authorList>
            <person name="Haro-Moreno J.M."/>
            <person name="Lopez-Perez M."/>
            <person name="De La Torre J.R."/>
            <person name="Picazo A."/>
            <person name="Camacho A."/>
            <person name="Rodriguez-Valera F."/>
        </authorList>
    </citation>
    <scope>NUCLEOTIDE SEQUENCE [LARGE SCALE GENOMIC DNA]</scope>
    <source>
        <strain evidence="16">MED-G83</strain>
    </source>
</reference>
<protein>
    <recommendedName>
        <fullName evidence="13">Threonine--tRNA ligase</fullName>
        <ecNumber evidence="13">6.1.1.3</ecNumber>
    </recommendedName>
    <alternativeName>
        <fullName evidence="13">Threonyl-tRNA synthetase</fullName>
        <shortName evidence="13">ThrRS</shortName>
    </alternativeName>
</protein>
<dbReference type="EC" id="6.1.1.3" evidence="13"/>
<evidence type="ECO:0000256" key="7">
    <source>
        <dbReference type="ARBA" id="ARBA00022833"/>
    </source>
</evidence>
<dbReference type="SUPFAM" id="SSF55186">
    <property type="entry name" value="ThrRS/AlaRS common domain"/>
    <property type="match status" value="1"/>
</dbReference>
<accession>A0A368BLE3</accession>
<keyword evidence="5 13" id="KW-0479">Metal-binding</keyword>
<feature type="binding site" evidence="13">
    <location>
        <position position="518"/>
    </location>
    <ligand>
        <name>Zn(2+)</name>
        <dbReference type="ChEBI" id="CHEBI:29105"/>
        <note>catalytic</note>
    </ligand>
</feature>
<dbReference type="Gene3D" id="3.40.50.800">
    <property type="entry name" value="Anticodon-binding domain"/>
    <property type="match status" value="1"/>
</dbReference>
<dbReference type="Gene3D" id="3.30.930.10">
    <property type="entry name" value="Bira Bifunctional Protein, Domain 2"/>
    <property type="match status" value="1"/>
</dbReference>
<dbReference type="AlphaFoldDB" id="A0A368BLE3"/>
<evidence type="ECO:0000256" key="10">
    <source>
        <dbReference type="ARBA" id="ARBA00022917"/>
    </source>
</evidence>
<dbReference type="InterPro" id="IPR018163">
    <property type="entry name" value="Thr/Ala-tRNA-synth_IIc_edit"/>
</dbReference>
<evidence type="ECO:0000256" key="12">
    <source>
        <dbReference type="ARBA" id="ARBA00049515"/>
    </source>
</evidence>
<dbReference type="SMART" id="SM00863">
    <property type="entry name" value="tRNA_SAD"/>
    <property type="match status" value="1"/>
</dbReference>
<dbReference type="InterPro" id="IPR033728">
    <property type="entry name" value="ThrRS_core"/>
</dbReference>
<dbReference type="Proteomes" id="UP000252147">
    <property type="component" value="Unassembled WGS sequence"/>
</dbReference>
<comment type="subcellular location">
    <subcellularLocation>
        <location evidence="13">Cytoplasm</location>
    </subcellularLocation>
</comment>
<evidence type="ECO:0000256" key="6">
    <source>
        <dbReference type="ARBA" id="ARBA00022741"/>
    </source>
</evidence>
<feature type="binding site" evidence="13">
    <location>
        <position position="392"/>
    </location>
    <ligand>
        <name>Zn(2+)</name>
        <dbReference type="ChEBI" id="CHEBI:29105"/>
        <note>catalytic</note>
    </ligand>
</feature>
<dbReference type="PANTHER" id="PTHR11451:SF44">
    <property type="entry name" value="THREONINE--TRNA LIGASE, CHLOROPLASTIC_MITOCHONDRIAL 2"/>
    <property type="match status" value="1"/>
</dbReference>
<comment type="cofactor">
    <cofactor evidence="13">
        <name>Zn(2+)</name>
        <dbReference type="ChEBI" id="CHEBI:29105"/>
    </cofactor>
    <text evidence="13">Binds 1 zinc ion per subunit.</text>
</comment>
<comment type="caution">
    <text evidence="13">Lacks conserved residue(s) required for the propagation of feature annotation.</text>
</comment>
<dbReference type="Pfam" id="PF00587">
    <property type="entry name" value="tRNA-synt_2b"/>
    <property type="match status" value="1"/>
</dbReference>
<organism evidence="16 17">
    <name type="scientific">SAR86 cluster bacterium</name>
    <dbReference type="NCBI Taxonomy" id="2030880"/>
    <lineage>
        <taxon>Bacteria</taxon>
        <taxon>Pseudomonadati</taxon>
        <taxon>Pseudomonadota</taxon>
        <taxon>Gammaproteobacteria</taxon>
        <taxon>SAR86 cluster</taxon>
    </lineage>
</organism>
<dbReference type="CDD" id="cd01667">
    <property type="entry name" value="TGS_ThrRS"/>
    <property type="match status" value="1"/>
</dbReference>
<evidence type="ECO:0000256" key="4">
    <source>
        <dbReference type="ARBA" id="ARBA00022598"/>
    </source>
</evidence>
<dbReference type="Gene3D" id="3.30.54.20">
    <property type="match status" value="1"/>
</dbReference>
<dbReference type="SUPFAM" id="SSF81271">
    <property type="entry name" value="TGS-like"/>
    <property type="match status" value="1"/>
</dbReference>
<dbReference type="FunFam" id="3.40.50.800:FF:000001">
    <property type="entry name" value="Threonine--tRNA ligase"/>
    <property type="match status" value="1"/>
</dbReference>
<keyword evidence="8 13" id="KW-0067">ATP-binding</keyword>
<dbReference type="Pfam" id="PF03129">
    <property type="entry name" value="HGTP_anticodon"/>
    <property type="match status" value="1"/>
</dbReference>
<keyword evidence="2 13" id="KW-0963">Cytoplasm</keyword>
<keyword evidence="11 13" id="KW-0030">Aminoacyl-tRNA synthetase</keyword>
<feature type="domain" description="TGS" evidence="15">
    <location>
        <begin position="1"/>
        <end position="60"/>
    </location>
</feature>
<dbReference type="InterPro" id="IPR004095">
    <property type="entry name" value="TGS"/>
</dbReference>
<keyword evidence="6 13" id="KW-0547">Nucleotide-binding</keyword>
<dbReference type="PRINTS" id="PR01047">
    <property type="entry name" value="TRNASYNTHTHR"/>
</dbReference>
<dbReference type="GO" id="GO:0006435">
    <property type="term" value="P:threonyl-tRNA aminoacylation"/>
    <property type="evidence" value="ECO:0007669"/>
    <property type="project" value="UniProtKB-UniRule"/>
</dbReference>
<evidence type="ECO:0000259" key="15">
    <source>
        <dbReference type="PROSITE" id="PS51880"/>
    </source>
</evidence>
<dbReference type="InterPro" id="IPR002314">
    <property type="entry name" value="aa-tRNA-synt_IIb"/>
</dbReference>
<dbReference type="PROSITE" id="PS51880">
    <property type="entry name" value="TGS"/>
    <property type="match status" value="1"/>
</dbReference>
<dbReference type="EMBL" id="QOPD01000005">
    <property type="protein sequence ID" value="RCL38138.1"/>
    <property type="molecule type" value="Genomic_DNA"/>
</dbReference>
<dbReference type="HAMAP" id="MF_00184">
    <property type="entry name" value="Thr_tRNA_synth"/>
    <property type="match status" value="1"/>
</dbReference>
<keyword evidence="7 13" id="KW-0862">Zinc</keyword>
<dbReference type="PANTHER" id="PTHR11451">
    <property type="entry name" value="THREONINE-TRNA LIGASE"/>
    <property type="match status" value="1"/>
</dbReference>
<dbReference type="InterPro" id="IPR012676">
    <property type="entry name" value="TGS-like"/>
</dbReference>
<keyword evidence="10 13" id="KW-0648">Protein biosynthesis</keyword>
<comment type="subunit">
    <text evidence="13">Homodimer.</text>
</comment>
<keyword evidence="4 13" id="KW-0436">Ligase</keyword>
<dbReference type="Gene3D" id="3.10.20.30">
    <property type="match status" value="1"/>
</dbReference>
<dbReference type="InterPro" id="IPR012675">
    <property type="entry name" value="Beta-grasp_dom_sf"/>
</dbReference>
<evidence type="ECO:0000256" key="1">
    <source>
        <dbReference type="ARBA" id="ARBA00008226"/>
    </source>
</evidence>
<dbReference type="GO" id="GO:0005737">
    <property type="term" value="C:cytoplasm"/>
    <property type="evidence" value="ECO:0007669"/>
    <property type="project" value="UniProtKB-SubCell"/>
</dbReference>
<evidence type="ECO:0000256" key="13">
    <source>
        <dbReference type="HAMAP-Rule" id="MF_00184"/>
    </source>
</evidence>
<evidence type="ECO:0000259" key="14">
    <source>
        <dbReference type="PROSITE" id="PS50862"/>
    </source>
</evidence>
<proteinExistence type="inferred from homology"/>
<evidence type="ECO:0000256" key="3">
    <source>
        <dbReference type="ARBA" id="ARBA00022555"/>
    </source>
</evidence>
<feature type="binding site" evidence="13">
    <location>
        <position position="341"/>
    </location>
    <ligand>
        <name>Zn(2+)</name>
        <dbReference type="ChEBI" id="CHEBI:29105"/>
        <note>catalytic</note>
    </ligand>
</feature>
<evidence type="ECO:0000256" key="9">
    <source>
        <dbReference type="ARBA" id="ARBA00022884"/>
    </source>
</evidence>
<dbReference type="Gene3D" id="3.30.980.10">
    <property type="entry name" value="Threonyl-trna Synthetase, Chain A, domain 2"/>
    <property type="match status" value="1"/>
</dbReference>
<evidence type="ECO:0000313" key="17">
    <source>
        <dbReference type="Proteomes" id="UP000252147"/>
    </source>
</evidence>
<dbReference type="SUPFAM" id="SSF55681">
    <property type="entry name" value="Class II aaRS and biotin synthetases"/>
    <property type="match status" value="1"/>
</dbReference>
<dbReference type="FunFam" id="3.30.930.10:FF:000002">
    <property type="entry name" value="Threonine--tRNA ligase"/>
    <property type="match status" value="1"/>
</dbReference>
<feature type="domain" description="Aminoacyl-transfer RNA synthetases class-II family profile" evidence="14">
    <location>
        <begin position="231"/>
        <end position="541"/>
    </location>
</feature>
<dbReference type="SUPFAM" id="SSF52954">
    <property type="entry name" value="Class II aaRS ABD-related"/>
    <property type="match status" value="1"/>
</dbReference>
<dbReference type="InterPro" id="IPR002320">
    <property type="entry name" value="Thr-tRNA-ligase_IIa"/>
</dbReference>
<dbReference type="InterPro" id="IPR045864">
    <property type="entry name" value="aa-tRNA-synth_II/BPL/LPL"/>
</dbReference>
<dbReference type="Pfam" id="PF02824">
    <property type="entry name" value="TGS"/>
    <property type="match status" value="1"/>
</dbReference>
<dbReference type="GO" id="GO:0046872">
    <property type="term" value="F:metal ion binding"/>
    <property type="evidence" value="ECO:0007669"/>
    <property type="project" value="UniProtKB-KW"/>
</dbReference>
<dbReference type="InterPro" id="IPR047246">
    <property type="entry name" value="ThrRS_anticodon"/>
</dbReference>
<sequence>MNIKLPDGSTKQLPQNSNGLDLAKSIGERLANDSIAVLVNGAQQDLLDHLNDSDEVSIITKNTPEGLEIMRHTLTAQVLASAIKNLYPKAQLAIGPTIDNGFYYDFLSPETISIDDLPKIEQEMMNIINSGSNITKTLHTKQSAIKEFTDINEPFKAEIIAESKQKDNFQIYLQEESGFIDLCRGPHLRSLKQIGHFKLTKVSGAYWKGDAKNTMLTRIYGTAWNTKKELDAYLKQIEDAELRDHRKIGKELKLFHFQDDAPGMVFWHPDGWKIYTELERYIRKMQSNYNYQEIKTPQVVDRKLWEKSGHWDKYRENMFITEIDEQHANDKRTNALKPMNCPCHVQIYNHDLRSYRDLPLRLAEFGSCHRYEPSGTMHGLMRVRGFTQDDGHIFCTEDQIMQETENFIELLSKIYSDLGFNNFDIKLSTRPENRVGSDEIWDKAEKSLEDAIKYLGLNYEIDEGDGAFYGPKLDFVLTDAIGRKWQCGTFQADFNLPTRLEAKYIGEDGNKHVPVMMHRAILGSFERFIGILIENYSGNFPLWLAPIQVVICTITSEADGYAKSLRKSLNNANIRVQLDTRNEQISYKIREHSELKRPIIIALGKNEVANKTVSIRRLGSTNTESQNTIDFLASLVEEAKSPLD</sequence>
<dbReference type="InterPro" id="IPR036621">
    <property type="entry name" value="Anticodon-bd_dom_sf"/>
</dbReference>
<evidence type="ECO:0000256" key="5">
    <source>
        <dbReference type="ARBA" id="ARBA00022723"/>
    </source>
</evidence>
<dbReference type="NCBIfam" id="TIGR00418">
    <property type="entry name" value="thrS"/>
    <property type="match status" value="1"/>
</dbReference>
<dbReference type="InterPro" id="IPR006195">
    <property type="entry name" value="aa-tRNA-synth_II"/>
</dbReference>
<dbReference type="GO" id="GO:0005524">
    <property type="term" value="F:ATP binding"/>
    <property type="evidence" value="ECO:0007669"/>
    <property type="project" value="UniProtKB-UniRule"/>
</dbReference>
<dbReference type="PROSITE" id="PS50862">
    <property type="entry name" value="AA_TRNA_LIGASE_II"/>
    <property type="match status" value="1"/>
</dbReference>
<name>A0A368BLE3_9GAMM</name>
<evidence type="ECO:0000313" key="16">
    <source>
        <dbReference type="EMBL" id="RCL38138.1"/>
    </source>
</evidence>
<dbReference type="GO" id="GO:0000049">
    <property type="term" value="F:tRNA binding"/>
    <property type="evidence" value="ECO:0007669"/>
    <property type="project" value="UniProtKB-KW"/>
</dbReference>
<dbReference type="FunFam" id="3.30.980.10:FF:000005">
    <property type="entry name" value="Threonyl-tRNA synthetase, mitochondrial"/>
    <property type="match status" value="1"/>
</dbReference>
<comment type="caution">
    <text evidence="16">The sequence shown here is derived from an EMBL/GenBank/DDBJ whole genome shotgun (WGS) entry which is preliminary data.</text>
</comment>
<comment type="catalytic activity">
    <reaction evidence="12 13">
        <text>tRNA(Thr) + L-threonine + ATP = L-threonyl-tRNA(Thr) + AMP + diphosphate + H(+)</text>
        <dbReference type="Rhea" id="RHEA:24624"/>
        <dbReference type="Rhea" id="RHEA-COMP:9670"/>
        <dbReference type="Rhea" id="RHEA-COMP:9704"/>
        <dbReference type="ChEBI" id="CHEBI:15378"/>
        <dbReference type="ChEBI" id="CHEBI:30616"/>
        <dbReference type="ChEBI" id="CHEBI:33019"/>
        <dbReference type="ChEBI" id="CHEBI:57926"/>
        <dbReference type="ChEBI" id="CHEBI:78442"/>
        <dbReference type="ChEBI" id="CHEBI:78534"/>
        <dbReference type="ChEBI" id="CHEBI:456215"/>
        <dbReference type="EC" id="6.1.1.3"/>
    </reaction>
</comment>
<dbReference type="CDD" id="cd00860">
    <property type="entry name" value="ThrRS_anticodon"/>
    <property type="match status" value="1"/>
</dbReference>
<keyword evidence="9 13" id="KW-0694">RNA-binding</keyword>